<evidence type="ECO:0000313" key="2">
    <source>
        <dbReference type="EMBL" id="VFQ76193.1"/>
    </source>
</evidence>
<proteinExistence type="predicted"/>
<feature type="domain" description="Reverse transcriptase Ty1/copia-type" evidence="1">
    <location>
        <begin position="7"/>
        <end position="84"/>
    </location>
</feature>
<sequence length="141" mass="15007">MGTTYLLLYVDDIVLTASSPALLQSLIQQLKAEFSMTDMGDLHFFLGINVHRTASSLFLHQTQFTHDILERAGMVSCRPISTPVDTKAKLSASAAATAGRPIASEIAAGGGVCGGFGLQVTGEELVVPNQARRALPSERDF</sequence>
<accession>A0A484LIB3</accession>
<protein>
    <recommendedName>
        <fullName evidence="1">Reverse transcriptase Ty1/copia-type domain-containing protein</fullName>
    </recommendedName>
</protein>
<name>A0A484LIB3_9ASTE</name>
<dbReference type="InterPro" id="IPR013103">
    <property type="entry name" value="RVT_2"/>
</dbReference>
<dbReference type="Proteomes" id="UP000595140">
    <property type="component" value="Unassembled WGS sequence"/>
</dbReference>
<dbReference type="Pfam" id="PF07727">
    <property type="entry name" value="RVT_2"/>
    <property type="match status" value="1"/>
</dbReference>
<keyword evidence="3" id="KW-1185">Reference proteome</keyword>
<evidence type="ECO:0000313" key="3">
    <source>
        <dbReference type="Proteomes" id="UP000595140"/>
    </source>
</evidence>
<reference evidence="2 3" key="1">
    <citation type="submission" date="2018-04" db="EMBL/GenBank/DDBJ databases">
        <authorList>
            <person name="Vogel A."/>
        </authorList>
    </citation>
    <scope>NUCLEOTIDE SEQUENCE [LARGE SCALE GENOMIC DNA]</scope>
</reference>
<dbReference type="EMBL" id="OOIL02001510">
    <property type="protein sequence ID" value="VFQ76193.1"/>
    <property type="molecule type" value="Genomic_DNA"/>
</dbReference>
<evidence type="ECO:0000259" key="1">
    <source>
        <dbReference type="Pfam" id="PF07727"/>
    </source>
</evidence>
<gene>
    <name evidence="2" type="ORF">CCAM_LOCUS17969</name>
</gene>
<dbReference type="OrthoDB" id="1305859at2759"/>
<dbReference type="AlphaFoldDB" id="A0A484LIB3"/>
<organism evidence="2 3">
    <name type="scientific">Cuscuta campestris</name>
    <dbReference type="NCBI Taxonomy" id="132261"/>
    <lineage>
        <taxon>Eukaryota</taxon>
        <taxon>Viridiplantae</taxon>
        <taxon>Streptophyta</taxon>
        <taxon>Embryophyta</taxon>
        <taxon>Tracheophyta</taxon>
        <taxon>Spermatophyta</taxon>
        <taxon>Magnoliopsida</taxon>
        <taxon>eudicotyledons</taxon>
        <taxon>Gunneridae</taxon>
        <taxon>Pentapetalae</taxon>
        <taxon>asterids</taxon>
        <taxon>lamiids</taxon>
        <taxon>Solanales</taxon>
        <taxon>Convolvulaceae</taxon>
        <taxon>Cuscuteae</taxon>
        <taxon>Cuscuta</taxon>
        <taxon>Cuscuta subgen. Grammica</taxon>
        <taxon>Cuscuta sect. Cleistogrammica</taxon>
    </lineage>
</organism>